<dbReference type="Proteomes" id="UP000447393">
    <property type="component" value="Unassembled WGS sequence"/>
</dbReference>
<protein>
    <recommendedName>
        <fullName evidence="1">DOD-type homing endonuclease domain-containing protein</fullName>
    </recommendedName>
</protein>
<evidence type="ECO:0000259" key="1">
    <source>
        <dbReference type="PROSITE" id="PS50819"/>
    </source>
</evidence>
<dbReference type="EMBL" id="WMEZ01000001">
    <property type="protein sequence ID" value="MYL48567.1"/>
    <property type="molecule type" value="Genomic_DNA"/>
</dbReference>
<dbReference type="Pfam" id="PF19575">
    <property type="entry name" value="HTH_58"/>
    <property type="match status" value="1"/>
</dbReference>
<sequence length="256" mass="29662">MSRPLRKRTMSKVDIAQLYKAGESTTVIAEKANVSPDYIRIVLKELGVPLRPRGSWKRKFKVNEDYFKTWSNNMAYILGFIAADGMISGHAQLISIAQKEKEILLDIKREMESSHPITKNERTAVHMLNIGSKILKEDLIHIHGIIPKKSLTLKYPNVPREYQSHFVRGYFDGDGCIYRDKHFINIVGGSKSFMMGLINVLRANDIESRLNTNHDDLIVRVYVSGKEDVENFFYWIYDQKGIYLERKYSTFLKLLK</sequence>
<reference evidence="2 3" key="1">
    <citation type="submission" date="2019-11" db="EMBL/GenBank/DDBJ databases">
        <title>Genome sequences of 17 halophilic strains isolated from different environments.</title>
        <authorList>
            <person name="Furrow R.E."/>
        </authorList>
    </citation>
    <scope>NUCLEOTIDE SEQUENCE [LARGE SCALE GENOMIC DNA]</scope>
    <source>
        <strain evidence="2 3">22505_10_Sand</strain>
    </source>
</reference>
<dbReference type="PROSITE" id="PS50819">
    <property type="entry name" value="INTEIN_ENDONUCLEASE"/>
    <property type="match status" value="1"/>
</dbReference>
<dbReference type="SUPFAM" id="SSF55608">
    <property type="entry name" value="Homing endonucleases"/>
    <property type="match status" value="2"/>
</dbReference>
<gene>
    <name evidence="2" type="ORF">GLV98_03695</name>
</gene>
<dbReference type="Gene3D" id="3.10.28.10">
    <property type="entry name" value="Homing endonucleases"/>
    <property type="match status" value="1"/>
</dbReference>
<feature type="domain" description="DOD-type homing endonuclease" evidence="1">
    <location>
        <begin position="77"/>
        <end position="206"/>
    </location>
</feature>
<dbReference type="RefSeq" id="WP_160912196.1">
    <property type="nucleotide sequence ID" value="NZ_WMEZ01000001.1"/>
</dbReference>
<name>A0A845DYS8_9BACI</name>
<evidence type="ECO:0000313" key="2">
    <source>
        <dbReference type="EMBL" id="MYL48567.1"/>
    </source>
</evidence>
<comment type="caution">
    <text evidence="2">The sequence shown here is derived from an EMBL/GenBank/DDBJ whole genome shotgun (WGS) entry which is preliminary data.</text>
</comment>
<dbReference type="OrthoDB" id="961985at2"/>
<dbReference type="Gene3D" id="1.10.10.60">
    <property type="entry name" value="Homeodomain-like"/>
    <property type="match status" value="1"/>
</dbReference>
<dbReference type="Pfam" id="PF14528">
    <property type="entry name" value="LAGLIDADG_3"/>
    <property type="match status" value="2"/>
</dbReference>
<proteinExistence type="predicted"/>
<dbReference type="InterPro" id="IPR045745">
    <property type="entry name" value="HTH_58_Actinobacteria-type"/>
</dbReference>
<dbReference type="AlphaFoldDB" id="A0A845DYS8"/>
<dbReference type="InterPro" id="IPR004042">
    <property type="entry name" value="Intein_endonuc_central"/>
</dbReference>
<accession>A0A845DYS8</accession>
<dbReference type="GO" id="GO:0004519">
    <property type="term" value="F:endonuclease activity"/>
    <property type="evidence" value="ECO:0007669"/>
    <property type="project" value="InterPro"/>
</dbReference>
<dbReference type="InterPro" id="IPR004860">
    <property type="entry name" value="LAGLIDADG_dom"/>
</dbReference>
<organism evidence="2 3">
    <name type="scientific">Halobacillus litoralis</name>
    <dbReference type="NCBI Taxonomy" id="45668"/>
    <lineage>
        <taxon>Bacteria</taxon>
        <taxon>Bacillati</taxon>
        <taxon>Bacillota</taxon>
        <taxon>Bacilli</taxon>
        <taxon>Bacillales</taxon>
        <taxon>Bacillaceae</taxon>
        <taxon>Halobacillus</taxon>
    </lineage>
</organism>
<dbReference type="InterPro" id="IPR027434">
    <property type="entry name" value="Homing_endonucl"/>
</dbReference>
<evidence type="ECO:0000313" key="3">
    <source>
        <dbReference type="Proteomes" id="UP000447393"/>
    </source>
</evidence>